<protein>
    <submittedName>
        <fullName evidence="1">Uncharacterized protein</fullName>
    </submittedName>
</protein>
<reference evidence="1 2" key="1">
    <citation type="submission" date="2023-09" db="EMBL/GenBank/DDBJ databases">
        <title>Genomes of two closely related lineages of the louse Polyplax serrata with different host specificities.</title>
        <authorList>
            <person name="Martinu J."/>
            <person name="Tarabai H."/>
            <person name="Stefka J."/>
            <person name="Hypsa V."/>
        </authorList>
    </citation>
    <scope>NUCLEOTIDE SEQUENCE [LARGE SCALE GENOMIC DNA]</scope>
    <source>
        <strain evidence="1">98ZLc_SE</strain>
    </source>
</reference>
<name>A0ABR1BJX9_POLSC</name>
<proteinExistence type="predicted"/>
<evidence type="ECO:0000313" key="1">
    <source>
        <dbReference type="EMBL" id="KAK6642260.1"/>
    </source>
</evidence>
<dbReference type="EMBL" id="JAWJWF010000001">
    <property type="protein sequence ID" value="KAK6642260.1"/>
    <property type="molecule type" value="Genomic_DNA"/>
</dbReference>
<gene>
    <name evidence="1" type="ORF">RUM44_013983</name>
</gene>
<keyword evidence="2" id="KW-1185">Reference proteome</keyword>
<organism evidence="1 2">
    <name type="scientific">Polyplax serrata</name>
    <name type="common">Common mouse louse</name>
    <dbReference type="NCBI Taxonomy" id="468196"/>
    <lineage>
        <taxon>Eukaryota</taxon>
        <taxon>Metazoa</taxon>
        <taxon>Ecdysozoa</taxon>
        <taxon>Arthropoda</taxon>
        <taxon>Hexapoda</taxon>
        <taxon>Insecta</taxon>
        <taxon>Pterygota</taxon>
        <taxon>Neoptera</taxon>
        <taxon>Paraneoptera</taxon>
        <taxon>Psocodea</taxon>
        <taxon>Troctomorpha</taxon>
        <taxon>Phthiraptera</taxon>
        <taxon>Anoplura</taxon>
        <taxon>Polyplacidae</taxon>
        <taxon>Polyplax</taxon>
    </lineage>
</organism>
<comment type="caution">
    <text evidence="1">The sequence shown here is derived from an EMBL/GenBank/DDBJ whole genome shotgun (WGS) entry which is preliminary data.</text>
</comment>
<accession>A0ABR1BJX9</accession>
<evidence type="ECO:0000313" key="2">
    <source>
        <dbReference type="Proteomes" id="UP001359485"/>
    </source>
</evidence>
<dbReference type="Proteomes" id="UP001359485">
    <property type="component" value="Unassembled WGS sequence"/>
</dbReference>
<sequence>MQHSINFEASGICHKKDHPEMESSILTFQGTLTGRTFCLSDVSTTNSKVLEFSQITVGYVLLVLEMSTTEIIKFYCSYTGTRNT</sequence>